<evidence type="ECO:0000259" key="7">
    <source>
        <dbReference type="PROSITE" id="PS50950"/>
    </source>
</evidence>
<proteinExistence type="inferred from homology"/>
<dbReference type="GO" id="GO:0003700">
    <property type="term" value="F:DNA-binding transcription factor activity"/>
    <property type="evidence" value="ECO:0007669"/>
    <property type="project" value="UniProtKB-UniRule"/>
</dbReference>
<keyword evidence="6" id="KW-0805">Transcription regulation</keyword>
<dbReference type="Proteomes" id="UP000472260">
    <property type="component" value="Unassembled WGS sequence"/>
</dbReference>
<evidence type="ECO:0000256" key="4">
    <source>
        <dbReference type="ARBA" id="ARBA00023125"/>
    </source>
</evidence>
<comment type="similarity">
    <text evidence="6">Belongs to the THAP1 family.</text>
</comment>
<protein>
    <recommendedName>
        <fullName evidence="6">THAP domain-containing protein 1</fullName>
    </recommendedName>
</protein>
<keyword evidence="9" id="KW-1185">Reference proteome</keyword>
<dbReference type="PANTHER" id="PTHR46600:SF7">
    <property type="entry name" value="SI:DKEY-228B2.6-RELATED"/>
    <property type="match status" value="1"/>
</dbReference>
<comment type="function">
    <text evidence="6">DNA-binding transcription regulator that regulates endothelial cell proliferation and G1/S cell-cycle progression. Specifically binds the 5'-[AT]NTNN[GT]GGCA[AGT]-3' core DNA sequence and acts by modulating expression of pRB-E2F cell-cycle target genes.</text>
</comment>
<reference evidence="8" key="2">
    <citation type="submission" date="2025-09" db="UniProtKB">
        <authorList>
            <consortium name="Ensembl"/>
        </authorList>
    </citation>
    <scope>IDENTIFICATION</scope>
</reference>
<dbReference type="SMART" id="SM00980">
    <property type="entry name" value="THAP"/>
    <property type="match status" value="1"/>
</dbReference>
<evidence type="ECO:0000256" key="5">
    <source>
        <dbReference type="PROSITE-ProRule" id="PRU00309"/>
    </source>
</evidence>
<dbReference type="GO" id="GO:0005654">
    <property type="term" value="C:nucleoplasm"/>
    <property type="evidence" value="ECO:0007669"/>
    <property type="project" value="UniProtKB-SubCell"/>
</dbReference>
<keyword evidence="6" id="KW-0175">Coiled coil</keyword>
<evidence type="ECO:0000256" key="3">
    <source>
        <dbReference type="ARBA" id="ARBA00022833"/>
    </source>
</evidence>
<dbReference type="GO" id="GO:0001935">
    <property type="term" value="P:endothelial cell proliferation"/>
    <property type="evidence" value="ECO:0007669"/>
    <property type="project" value="UniProtKB-UniRule"/>
</dbReference>
<dbReference type="GO" id="GO:0006357">
    <property type="term" value="P:regulation of transcription by RNA polymerase II"/>
    <property type="evidence" value="ECO:0007669"/>
    <property type="project" value="TreeGrafter"/>
</dbReference>
<sequence length="99" mass="11253">MACAVFGCKYQKGQTVSLHILPTDPKLRSKWVQFLGNDPAKLPPKTLVCSRHFPESCYKNFTMNKMGFARKLILKAKAVPSIYNGDTARFKHQNHDTLQ</sequence>
<keyword evidence="3" id="KW-0862">Zinc</keyword>
<dbReference type="Pfam" id="PF05485">
    <property type="entry name" value="THAP"/>
    <property type="match status" value="1"/>
</dbReference>
<dbReference type="InterPro" id="IPR038441">
    <property type="entry name" value="THAP_Znf_sf"/>
</dbReference>
<accession>A0A671Q963</accession>
<dbReference type="PROSITE" id="PS50950">
    <property type="entry name" value="ZF_THAP"/>
    <property type="match status" value="1"/>
</dbReference>
<dbReference type="Gene3D" id="6.20.210.20">
    <property type="entry name" value="THAP domain"/>
    <property type="match status" value="1"/>
</dbReference>
<keyword evidence="6" id="KW-0131">Cell cycle</keyword>
<comment type="subcellular location">
    <subcellularLocation>
        <location evidence="6">Nucleus</location>
        <location evidence="6">Nucleoplasm</location>
    </subcellularLocation>
</comment>
<dbReference type="Ensembl" id="ENSSANT00000069140.1">
    <property type="protein sequence ID" value="ENSSANP00000065038.1"/>
    <property type="gene ID" value="ENSSANG00000032440.1"/>
</dbReference>
<dbReference type="SUPFAM" id="SSF57716">
    <property type="entry name" value="Glucocorticoid receptor-like (DNA-binding domain)"/>
    <property type="match status" value="1"/>
</dbReference>
<dbReference type="PANTHER" id="PTHR46600">
    <property type="entry name" value="THAP DOMAIN-CONTAINING"/>
    <property type="match status" value="1"/>
</dbReference>
<feature type="domain" description="THAP-type" evidence="7">
    <location>
        <begin position="1"/>
        <end position="83"/>
    </location>
</feature>
<evidence type="ECO:0000256" key="2">
    <source>
        <dbReference type="ARBA" id="ARBA00022771"/>
    </source>
</evidence>
<evidence type="ECO:0000256" key="1">
    <source>
        <dbReference type="ARBA" id="ARBA00022723"/>
    </source>
</evidence>
<dbReference type="InterPro" id="IPR006612">
    <property type="entry name" value="THAP_Znf"/>
</dbReference>
<dbReference type="AlphaFoldDB" id="A0A671Q963"/>
<evidence type="ECO:0000256" key="6">
    <source>
        <dbReference type="RuleBase" id="RU369073"/>
    </source>
</evidence>
<name>A0A671Q963_9TELE</name>
<dbReference type="GO" id="GO:0008270">
    <property type="term" value="F:zinc ion binding"/>
    <property type="evidence" value="ECO:0007669"/>
    <property type="project" value="UniProtKB-KW"/>
</dbReference>
<evidence type="ECO:0000313" key="8">
    <source>
        <dbReference type="Ensembl" id="ENSSANP00000065038.1"/>
    </source>
</evidence>
<keyword evidence="4 5" id="KW-0238">DNA-binding</keyword>
<evidence type="ECO:0000313" key="9">
    <source>
        <dbReference type="Proteomes" id="UP000472260"/>
    </source>
</evidence>
<reference evidence="8" key="1">
    <citation type="submission" date="2025-08" db="UniProtKB">
        <authorList>
            <consortium name="Ensembl"/>
        </authorList>
    </citation>
    <scope>IDENTIFICATION</scope>
</reference>
<keyword evidence="6" id="KW-0804">Transcription</keyword>
<dbReference type="GO" id="GO:0000978">
    <property type="term" value="F:RNA polymerase II cis-regulatory region sequence-specific DNA binding"/>
    <property type="evidence" value="ECO:0007669"/>
    <property type="project" value="TreeGrafter"/>
</dbReference>
<organism evidence="8 9">
    <name type="scientific">Sinocyclocheilus anshuiensis</name>
    <dbReference type="NCBI Taxonomy" id="1608454"/>
    <lineage>
        <taxon>Eukaryota</taxon>
        <taxon>Metazoa</taxon>
        <taxon>Chordata</taxon>
        <taxon>Craniata</taxon>
        <taxon>Vertebrata</taxon>
        <taxon>Euteleostomi</taxon>
        <taxon>Actinopterygii</taxon>
        <taxon>Neopterygii</taxon>
        <taxon>Teleostei</taxon>
        <taxon>Ostariophysi</taxon>
        <taxon>Cypriniformes</taxon>
        <taxon>Cyprinidae</taxon>
        <taxon>Cyprininae</taxon>
        <taxon>Sinocyclocheilus</taxon>
    </lineage>
</organism>
<dbReference type="SMART" id="SM00692">
    <property type="entry name" value="DM3"/>
    <property type="match status" value="1"/>
</dbReference>
<keyword evidence="2 5" id="KW-0863">Zinc-finger</keyword>
<keyword evidence="6" id="KW-0539">Nucleus</keyword>
<dbReference type="InterPro" id="IPR026516">
    <property type="entry name" value="THAP1/10"/>
</dbReference>
<keyword evidence="1" id="KW-0479">Metal-binding</keyword>